<keyword evidence="6" id="KW-0067">ATP-binding</keyword>
<dbReference type="Pfam" id="PF00004">
    <property type="entry name" value="AAA"/>
    <property type="match status" value="1"/>
</dbReference>
<dbReference type="EC" id="3.4.21.53" evidence="8"/>
<keyword evidence="5" id="KW-0720">Serine protease</keyword>
<dbReference type="PRINTS" id="PR00300">
    <property type="entry name" value="CLPPROTEASEA"/>
</dbReference>
<dbReference type="GO" id="GO:0004252">
    <property type="term" value="F:serine-type endopeptidase activity"/>
    <property type="evidence" value="ECO:0007669"/>
    <property type="project" value="UniProtKB-EC"/>
</dbReference>
<dbReference type="GO" id="GO:0004176">
    <property type="term" value="F:ATP-dependent peptidase activity"/>
    <property type="evidence" value="ECO:0007669"/>
    <property type="project" value="InterPro"/>
</dbReference>
<dbReference type="FunFam" id="3.40.50.300:FF:000021">
    <property type="entry name" value="Lon protease homolog"/>
    <property type="match status" value="1"/>
</dbReference>
<evidence type="ECO:0000259" key="9">
    <source>
        <dbReference type="SMART" id="SM00382"/>
    </source>
</evidence>
<dbReference type="Gene3D" id="1.10.8.60">
    <property type="match status" value="1"/>
</dbReference>
<keyword evidence="4" id="KW-0378">Hydrolase</keyword>
<evidence type="ECO:0000256" key="1">
    <source>
        <dbReference type="ARBA" id="ARBA00004496"/>
    </source>
</evidence>
<reference evidence="10" key="2">
    <citation type="journal article" date="2023" name="Int. J. Mol. Sci.">
        <title>De Novo Assembly and Annotation of 11 Diverse Shrub Willow (Salix) Genomes Reveals Novel Gene Organization in Sex-Linked Regions.</title>
        <authorList>
            <person name="Hyden B."/>
            <person name="Feng K."/>
            <person name="Yates T.B."/>
            <person name="Jawdy S."/>
            <person name="Cereghino C."/>
            <person name="Smart L.B."/>
            <person name="Muchero W."/>
        </authorList>
    </citation>
    <scope>NUCLEOTIDE SEQUENCE</scope>
    <source>
        <tissue evidence="10">Shoot tip</tissue>
    </source>
</reference>
<evidence type="ECO:0000256" key="2">
    <source>
        <dbReference type="ARBA" id="ARBA00022670"/>
    </source>
</evidence>
<dbReference type="GO" id="GO:0005524">
    <property type="term" value="F:ATP binding"/>
    <property type="evidence" value="ECO:0007669"/>
    <property type="project" value="UniProtKB-KW"/>
</dbReference>
<evidence type="ECO:0000256" key="7">
    <source>
        <dbReference type="ARBA" id="ARBA00050665"/>
    </source>
</evidence>
<dbReference type="EMBL" id="JAPFFM010000016">
    <property type="protein sequence ID" value="KAJ6701259.1"/>
    <property type="molecule type" value="Genomic_DNA"/>
</dbReference>
<dbReference type="InterPro" id="IPR001270">
    <property type="entry name" value="ClpA/B"/>
</dbReference>
<protein>
    <recommendedName>
        <fullName evidence="8">endopeptidase La</fullName>
        <ecNumber evidence="8">3.4.21.53</ecNumber>
    </recommendedName>
</protein>
<name>A0A9Q0Q739_9ROSI</name>
<keyword evidence="3" id="KW-0547">Nucleotide-binding</keyword>
<comment type="caution">
    <text evidence="10">The sequence shown here is derived from an EMBL/GenBank/DDBJ whole genome shotgun (WGS) entry which is preliminary data.</text>
</comment>
<dbReference type="InterPro" id="IPR027065">
    <property type="entry name" value="Lon_Prtase"/>
</dbReference>
<dbReference type="Gene3D" id="1.20.5.5270">
    <property type="match status" value="1"/>
</dbReference>
<dbReference type="AlphaFoldDB" id="A0A9Q0Q739"/>
<dbReference type="InterPro" id="IPR027417">
    <property type="entry name" value="P-loop_NTPase"/>
</dbReference>
<dbReference type="PANTHER" id="PTHR10046">
    <property type="entry name" value="ATP DEPENDENT LON PROTEASE FAMILY MEMBER"/>
    <property type="match status" value="1"/>
</dbReference>
<evidence type="ECO:0000256" key="4">
    <source>
        <dbReference type="ARBA" id="ARBA00022801"/>
    </source>
</evidence>
<dbReference type="GO" id="GO:0006508">
    <property type="term" value="P:proteolysis"/>
    <property type="evidence" value="ECO:0007669"/>
    <property type="project" value="UniProtKB-KW"/>
</dbReference>
<evidence type="ECO:0000256" key="8">
    <source>
        <dbReference type="ARBA" id="ARBA00066743"/>
    </source>
</evidence>
<gene>
    <name evidence="10" type="ORF">OIU74_012587</name>
</gene>
<organism evidence="10 11">
    <name type="scientific">Salix koriyanagi</name>
    <dbReference type="NCBI Taxonomy" id="2511006"/>
    <lineage>
        <taxon>Eukaryota</taxon>
        <taxon>Viridiplantae</taxon>
        <taxon>Streptophyta</taxon>
        <taxon>Embryophyta</taxon>
        <taxon>Tracheophyta</taxon>
        <taxon>Spermatophyta</taxon>
        <taxon>Magnoliopsida</taxon>
        <taxon>eudicotyledons</taxon>
        <taxon>Gunneridae</taxon>
        <taxon>Pentapetalae</taxon>
        <taxon>rosids</taxon>
        <taxon>fabids</taxon>
        <taxon>Malpighiales</taxon>
        <taxon>Salicaceae</taxon>
        <taxon>Saliceae</taxon>
        <taxon>Salix</taxon>
    </lineage>
</organism>
<dbReference type="GO" id="GO:0030163">
    <property type="term" value="P:protein catabolic process"/>
    <property type="evidence" value="ECO:0007669"/>
    <property type="project" value="InterPro"/>
</dbReference>
<reference evidence="10" key="1">
    <citation type="submission" date="2022-11" db="EMBL/GenBank/DDBJ databases">
        <authorList>
            <person name="Hyden B.L."/>
            <person name="Feng K."/>
            <person name="Yates T."/>
            <person name="Jawdy S."/>
            <person name="Smart L.B."/>
            <person name="Muchero W."/>
        </authorList>
    </citation>
    <scope>NUCLEOTIDE SEQUENCE</scope>
    <source>
        <tissue evidence="10">Shoot tip</tissue>
    </source>
</reference>
<evidence type="ECO:0000313" key="11">
    <source>
        <dbReference type="Proteomes" id="UP001151752"/>
    </source>
</evidence>
<evidence type="ECO:0000256" key="3">
    <source>
        <dbReference type="ARBA" id="ARBA00022741"/>
    </source>
</evidence>
<dbReference type="FunFam" id="1.20.5.5270:FF:000002">
    <property type="entry name" value="Lon protease homolog"/>
    <property type="match status" value="1"/>
</dbReference>
<dbReference type="InterPro" id="IPR003959">
    <property type="entry name" value="ATPase_AAA_core"/>
</dbReference>
<dbReference type="SMART" id="SM00382">
    <property type="entry name" value="AAA"/>
    <property type="match status" value="1"/>
</dbReference>
<keyword evidence="11" id="KW-1185">Reference proteome</keyword>
<evidence type="ECO:0000256" key="5">
    <source>
        <dbReference type="ARBA" id="ARBA00022825"/>
    </source>
</evidence>
<dbReference type="SUPFAM" id="SSF52540">
    <property type="entry name" value="P-loop containing nucleoside triphosphate hydrolases"/>
    <property type="match status" value="1"/>
</dbReference>
<evidence type="ECO:0000313" key="10">
    <source>
        <dbReference type="EMBL" id="KAJ6701259.1"/>
    </source>
</evidence>
<feature type="domain" description="AAA+ ATPase" evidence="9">
    <location>
        <begin position="116"/>
        <end position="251"/>
    </location>
</feature>
<comment type="subcellular location">
    <subcellularLocation>
        <location evidence="1">Cytoplasm</location>
    </subcellularLocation>
</comment>
<sequence>MRAIKEELGDNDDDEDDVAALERKMQSAGMPSNIWKHAQRELRRLKKMQPQQPGYNSSRVYLELLADLPWQTGSEQLELDLKAAKEQLDNDHYGLVKIKQRIIEYLAVRKLKPDARGPVLCFVGPPGVGKTSLASSIAAALGRKFVRISLGGIKDEADIRGHRRTYIGSMPGRLIDGIKRVGVCNPVMLLDEIDKTGSDVRGDPAAALLEVCSYLNVPFDLSKVIFVATANKMQPIPPPLLDRMEVIELPGYTPEEKLRIAMQFLIPRVLDQHGLSSEFLQIPEVEDIARAVLSSINFMLKDIVALHNCRIMLACEMKFSVFLLSFNSTIKHFILK</sequence>
<dbReference type="GO" id="GO:0005737">
    <property type="term" value="C:cytoplasm"/>
    <property type="evidence" value="ECO:0007669"/>
    <property type="project" value="UniProtKB-SubCell"/>
</dbReference>
<dbReference type="GO" id="GO:0016887">
    <property type="term" value="F:ATP hydrolysis activity"/>
    <property type="evidence" value="ECO:0007669"/>
    <property type="project" value="InterPro"/>
</dbReference>
<keyword evidence="2 10" id="KW-0645">Protease</keyword>
<dbReference type="CDD" id="cd19500">
    <property type="entry name" value="RecA-like_Lon"/>
    <property type="match status" value="1"/>
</dbReference>
<proteinExistence type="predicted"/>
<dbReference type="InterPro" id="IPR003593">
    <property type="entry name" value="AAA+_ATPase"/>
</dbReference>
<accession>A0A9Q0Q739</accession>
<comment type="catalytic activity">
    <reaction evidence="7">
        <text>Hydrolysis of proteins in presence of ATP.</text>
        <dbReference type="EC" id="3.4.21.53"/>
    </reaction>
</comment>
<dbReference type="Proteomes" id="UP001151752">
    <property type="component" value="Chromosome 1"/>
</dbReference>
<dbReference type="Gene3D" id="3.40.50.300">
    <property type="entry name" value="P-loop containing nucleotide triphosphate hydrolases"/>
    <property type="match status" value="1"/>
</dbReference>
<evidence type="ECO:0000256" key="6">
    <source>
        <dbReference type="ARBA" id="ARBA00022840"/>
    </source>
</evidence>